<evidence type="ECO:0000259" key="1">
    <source>
        <dbReference type="SMART" id="SM00943"/>
    </source>
</evidence>
<organism evidence="2 3">
    <name type="scientific">Pseudonocardia oroxyli</name>
    <dbReference type="NCBI Taxonomy" id="366584"/>
    <lineage>
        <taxon>Bacteria</taxon>
        <taxon>Bacillati</taxon>
        <taxon>Actinomycetota</taxon>
        <taxon>Actinomycetes</taxon>
        <taxon>Pseudonocardiales</taxon>
        <taxon>Pseudonocardiaceae</taxon>
        <taxon>Pseudonocardia</taxon>
    </lineage>
</organism>
<keyword evidence="3" id="KW-1185">Reference proteome</keyword>
<gene>
    <name evidence="2" type="ORF">SAMN05216377_12023</name>
</gene>
<dbReference type="OrthoDB" id="3218228at2"/>
<feature type="domain" description="DNA primase/polymerase bifunctional N-terminal" evidence="1">
    <location>
        <begin position="8"/>
        <end position="179"/>
    </location>
</feature>
<dbReference type="Gene3D" id="3.30.720.160">
    <property type="entry name" value="Bifunctional DNA primase/polymerase, N-terminal"/>
    <property type="match status" value="1"/>
</dbReference>
<dbReference type="InterPro" id="IPR015330">
    <property type="entry name" value="DNA_primase/pol_bifunc_N"/>
</dbReference>
<dbReference type="AlphaFoldDB" id="A0A1G8AF32"/>
<dbReference type="CDD" id="cd04859">
    <property type="entry name" value="Prim_Pol"/>
    <property type="match status" value="1"/>
</dbReference>
<dbReference type="STRING" id="366584.SAMN05216377_12023"/>
<proteinExistence type="predicted"/>
<dbReference type="SMART" id="SM00943">
    <property type="entry name" value="Prim-Pol"/>
    <property type="match status" value="1"/>
</dbReference>
<dbReference type="SUPFAM" id="SSF56747">
    <property type="entry name" value="Prim-pol domain"/>
    <property type="match status" value="1"/>
</dbReference>
<dbReference type="Proteomes" id="UP000198967">
    <property type="component" value="Unassembled WGS sequence"/>
</dbReference>
<name>A0A1G8AF32_PSEOR</name>
<protein>
    <submittedName>
        <fullName evidence="2">Bifunctional DNA primase/polymerase, N-terminal</fullName>
    </submittedName>
</protein>
<evidence type="ECO:0000313" key="3">
    <source>
        <dbReference type="Proteomes" id="UP000198967"/>
    </source>
</evidence>
<dbReference type="RefSeq" id="WP_093089289.1">
    <property type="nucleotide sequence ID" value="NZ_FNBE01000020.1"/>
</dbReference>
<dbReference type="EMBL" id="FNBE01000020">
    <property type="protein sequence ID" value="SDH19493.1"/>
    <property type="molecule type" value="Genomic_DNA"/>
</dbReference>
<evidence type="ECO:0000313" key="2">
    <source>
        <dbReference type="EMBL" id="SDH19493.1"/>
    </source>
</evidence>
<sequence>MSEQLRAALRHAARGWRVFPLRAGDKRPAIKDWEARATTDPVRIRRAWIREPRLNVGIACGPSGLVVIDLDTSDHGSVRPSEWDRPGVRDGVDVLAALAADHDEPLPWETLSTQTPSGGEHWYFSAPEGRRIRNSAGRLGWLIDVRAAGGYVVAAGSVVRGRRYRSNDVEDVAPLPPWIAELLDDQAGPRPALAPVLDIVGRRSQYAAAALRGEIERVLAASRGSRNASLNRAAFALGQLVAAGLLPDALARSALAEASAAIGLSASEADRTIHSGLSAGARQPRTAPIGSDRP</sequence>
<accession>A0A1G8AF32</accession>
<reference evidence="2 3" key="1">
    <citation type="submission" date="2016-10" db="EMBL/GenBank/DDBJ databases">
        <authorList>
            <person name="de Groot N.N."/>
        </authorList>
    </citation>
    <scope>NUCLEOTIDE SEQUENCE [LARGE SCALE GENOMIC DNA]</scope>
    <source>
        <strain evidence="2 3">CGMCC 4.3143</strain>
    </source>
</reference>
<dbReference type="Pfam" id="PF09250">
    <property type="entry name" value="Prim-Pol"/>
    <property type="match status" value="1"/>
</dbReference>